<dbReference type="InterPro" id="IPR008979">
    <property type="entry name" value="Galactose-bd-like_sf"/>
</dbReference>
<dbReference type="SUPFAM" id="SSF50952">
    <property type="entry name" value="Soluble quinoprotein glucose dehydrogenase"/>
    <property type="match status" value="1"/>
</dbReference>
<protein>
    <submittedName>
        <fullName evidence="2">Carbohydrate binding protein, putative, cbp32B</fullName>
    </submittedName>
</protein>
<dbReference type="SUPFAM" id="SSF52317">
    <property type="entry name" value="Class I glutamine amidotransferase-like"/>
    <property type="match status" value="1"/>
</dbReference>
<accession>B3PLN7</accession>
<dbReference type="InterPro" id="IPR029062">
    <property type="entry name" value="Class_I_gatase-like"/>
</dbReference>
<organism evidence="2 3">
    <name type="scientific">Cellvibrio japonicus (strain Ueda107)</name>
    <name type="common">Pseudomonas fluorescens subsp. cellulosa</name>
    <dbReference type="NCBI Taxonomy" id="498211"/>
    <lineage>
        <taxon>Bacteria</taxon>
        <taxon>Pseudomonadati</taxon>
        <taxon>Pseudomonadota</taxon>
        <taxon>Gammaproteobacteria</taxon>
        <taxon>Cellvibrionales</taxon>
        <taxon>Cellvibrionaceae</taxon>
        <taxon>Cellvibrio</taxon>
    </lineage>
</organism>
<feature type="domain" description="F5/8 type C" evidence="1">
    <location>
        <begin position="437"/>
        <end position="577"/>
    </location>
</feature>
<keyword evidence="3" id="KW-1185">Reference proteome</keyword>
<evidence type="ECO:0000313" key="2">
    <source>
        <dbReference type="EMBL" id="ACE83872.1"/>
    </source>
</evidence>
<proteinExistence type="predicted"/>
<name>B3PLN7_CELJU</name>
<dbReference type="InterPro" id="IPR011041">
    <property type="entry name" value="Quinoprot_gluc/sorb_DH_b-prop"/>
</dbReference>
<dbReference type="InterPro" id="IPR012938">
    <property type="entry name" value="Glc/Sorbosone_DH"/>
</dbReference>
<dbReference type="CAZy" id="CBM32">
    <property type="family name" value="Carbohydrate-Binding Module Family 32"/>
</dbReference>
<evidence type="ECO:0000313" key="3">
    <source>
        <dbReference type="Proteomes" id="UP000001036"/>
    </source>
</evidence>
<dbReference type="RefSeq" id="WP_012488252.1">
    <property type="nucleotide sequence ID" value="NC_010995.1"/>
</dbReference>
<dbReference type="Gene3D" id="2.60.120.260">
    <property type="entry name" value="Galactose-binding domain-like"/>
    <property type="match status" value="4"/>
</dbReference>
<dbReference type="Pfam" id="PF07995">
    <property type="entry name" value="GSDH"/>
    <property type="match status" value="1"/>
</dbReference>
<reference evidence="2 3" key="1">
    <citation type="journal article" date="2008" name="J. Bacteriol.">
        <title>Insights into plant cell wall degradation from the genome sequence of the soil bacterium Cellvibrio japonicus.</title>
        <authorList>
            <person name="Deboy R.T."/>
            <person name="Mongodin E.F."/>
            <person name="Fouts D.E."/>
            <person name="Tailford L.E."/>
            <person name="Khouri H."/>
            <person name="Emerson J.B."/>
            <person name="Mohamoud Y."/>
            <person name="Watkins K."/>
            <person name="Henrissat B."/>
            <person name="Gilbert H.J."/>
            <person name="Nelson K.E."/>
        </authorList>
    </citation>
    <scope>NUCLEOTIDE SEQUENCE [LARGE SCALE GENOMIC DNA]</scope>
    <source>
        <strain evidence="2 3">Ueda107</strain>
    </source>
</reference>
<dbReference type="InterPro" id="IPR000421">
    <property type="entry name" value="FA58C"/>
</dbReference>
<feature type="domain" description="F5/8 type C" evidence="1">
    <location>
        <begin position="1063"/>
        <end position="1196"/>
    </location>
</feature>
<gene>
    <name evidence="2" type="primary">cbp32B</name>
    <name evidence="2" type="ordered locus">CJA_2657</name>
</gene>
<feature type="domain" description="F5/8 type C" evidence="1">
    <location>
        <begin position="926"/>
        <end position="1061"/>
    </location>
</feature>
<dbReference type="eggNOG" id="COG2133">
    <property type="taxonomic scope" value="Bacteria"/>
</dbReference>
<dbReference type="PROSITE" id="PS50022">
    <property type="entry name" value="FA58C_3"/>
    <property type="match status" value="4"/>
</dbReference>
<dbReference type="KEGG" id="cja:CJA_2657"/>
<dbReference type="eggNOG" id="COG3828">
    <property type="taxonomic scope" value="Bacteria"/>
</dbReference>
<dbReference type="Pfam" id="PF00754">
    <property type="entry name" value="F5_F8_type_C"/>
    <property type="match status" value="4"/>
</dbReference>
<evidence type="ECO:0000259" key="1">
    <source>
        <dbReference type="PROSITE" id="PS50022"/>
    </source>
</evidence>
<dbReference type="InterPro" id="IPR029010">
    <property type="entry name" value="ThuA-like"/>
</dbReference>
<dbReference type="Proteomes" id="UP000001036">
    <property type="component" value="Chromosome"/>
</dbReference>
<dbReference type="InterPro" id="IPR011042">
    <property type="entry name" value="6-blade_b-propeller_TolB-like"/>
</dbReference>
<sequence>MKIMLQGPTGASCGNGSLFRNAPLWLTFLLLLTLFAIAPTMAQAPAASDFQRVAVAEGLNLPMEFEISRDGRVFVIGKCGAIYAWQLDGGTPTQTSTLPNVRCVFEDGLLSLALDPEFTSNGYIYFQYTAPGSRTRVSRYKVNPDNSLDLASESILLEWLTGAEAHGHMGGSMLFDREGNLVITTGDNTAASGYFAPGAQATSGNTNDLRGKVLRIRPTATGGYTIPPGNLFQAGPLHRPEIYAMGFRNPFRINHDPLTGYLYLGDIGPDANAASAEGPMGMDELNEIREAGNYGWPYVLGINQPYAGFDPANLVNNHPLNTGATQLPPSKPALWTILHRAIMAGPVYRYDPAVDNEFKLPAYYDGKLIFWDFNSSRFFTIDLAAGNTPPIALDLPLNSHNVQGAIDAELDPRTHQLYVLQWGSGCCDQAPLGNGGLYRFDYIGGRDTGTNLALGATATATSAMGPYSAANAIDGNPETRWESAHADPQTLTIQLQDEALITAIRITWEAAYSSHYVIEGSIDGVTWELLAEENDGNGGVRIHLIEAERKYRYIRLTGTQRATTWGHSLYEFEIFGNTDSEPPELTEFAYLNMPRTLDPQFTGVPRQLSQTGAFSDTVNLVPNANLLPFSPNSALWSDRAGKARWISLPKDTRIGWHARDNWTFPEGTVVVKHFELPIDEANPTLTKRLETRLLVVKADGKVYGVTYRWRADNSDADLLTTGEQENISIRNASGSTWIQTWAYPSPTECIECHNANSAQILGVNTRQLNGNVQYPGLGSLNQLVHWNNLDRFNPGFSNSQVAGFDRTVAITDLSATPEQRVKSYLDTNCAHCHGTGNGGSQWDARFNTPLNLMRIVNQATTGIRNYANDYGIANAQVVTAGNPHESILYIRDKSIDPADRMPPLGRALEDTHYIQVLEQWINNLPSGPTNPGEPILLSLNKPVTTSSVQDDLVGANTVDGNPATRWGSDFSDPQWIQIDLGSVQPISSIRLHWEAAYASAYRIQGSVNGTDWSDIVTQNAGTGNLETFDSLSGTYRYIRLTGSARGTPWGYSLWEFEIWGGGSSQPEPEPVLLSRNKSVTTSAVEGGFIGANAVDGDRNSRWGSEHGDNHFIQIDLGEILTLQRIVLEWEAAHASAYVIEVSDNASSWTEIYRTTAGNGGTDDLAVNSQGRYVRLTGITRATPWGYSLYEFEVYGNPGGTGEPPVPQLGIVSPTNGHAFPAESNIPLQISVSDSNWFSGGGGYRYSLNSGAAITVAHGNPVNLGVLPAGNHTLAVTLLNVQGQPVGSTHTLTFSVRQPGGSNPDTPSPAKLAPIAALASSHMGGDVAANAIDGNPASRWESEHSDPQYIRLDMGQSVLFTQVRLHWEAAYGKAYTIDVSEDGSIWQTAYQTTTGRGGIEELALDGQRGRYIRMRGTERGIGYGYSLYEFDAYGIAADTNPALIGITVPGAGQVIPQSQGVQLQVDISDASWIANGGSYHYSLDGAPAVRINSLDAVNLGNLPTGEHRLRVSLLDSDGLEVSVPRLHNFRVLCDSNCPQVLVFSKTSGFRHGSIPAGIAMVEAIGAAHGYSVTASEDASLFTATNLAQYTTVVFMNTTGDIFTPAQKAAFQAYIESGGGYVGTHSAADTEHNWGWYINTLLGGARFIHHGDGIPRARVEIEQASHPLVSHIGSEWYLADEWYFWAQNPRGAGNVEVLANLDRSSYSSNYPVEDHPVIFTNRVGTGRAFYTAIGHVDENFSDPHMVETMRKAIEWTSAD</sequence>
<dbReference type="Pfam" id="PF06283">
    <property type="entry name" value="ThuA"/>
    <property type="match status" value="1"/>
</dbReference>
<dbReference type="PANTHER" id="PTHR40469">
    <property type="entry name" value="SECRETED GLYCOSYL HYDROLASE"/>
    <property type="match status" value="1"/>
</dbReference>
<dbReference type="STRING" id="498211.CJA_2657"/>
<dbReference type="Gene3D" id="2.120.10.30">
    <property type="entry name" value="TolB, C-terminal domain"/>
    <property type="match status" value="1"/>
</dbReference>
<dbReference type="SUPFAM" id="SSF49785">
    <property type="entry name" value="Galactose-binding domain-like"/>
    <property type="match status" value="4"/>
</dbReference>
<dbReference type="OrthoDB" id="9805202at2"/>
<feature type="domain" description="F5/8 type C" evidence="1">
    <location>
        <begin position="1295"/>
        <end position="1434"/>
    </location>
</feature>
<dbReference type="SMART" id="SM00231">
    <property type="entry name" value="FA58C"/>
    <property type="match status" value="2"/>
</dbReference>
<dbReference type="PANTHER" id="PTHR40469:SF2">
    <property type="entry name" value="GALACTOSE-BINDING DOMAIN-LIKE SUPERFAMILY PROTEIN"/>
    <property type="match status" value="1"/>
</dbReference>
<dbReference type="EMBL" id="CP000934">
    <property type="protein sequence ID" value="ACE83872.1"/>
    <property type="molecule type" value="Genomic_DNA"/>
</dbReference>
<dbReference type="Gene3D" id="3.40.50.880">
    <property type="match status" value="1"/>
</dbReference>
<dbReference type="HOGENOM" id="CLU_239184_0_0_6"/>